<gene>
    <name evidence="1" type="ORF">HPB52_012118</name>
</gene>
<keyword evidence="2" id="KW-1185">Reference proteome</keyword>
<organism evidence="1 2">
    <name type="scientific">Rhipicephalus sanguineus</name>
    <name type="common">Brown dog tick</name>
    <name type="synonym">Ixodes sanguineus</name>
    <dbReference type="NCBI Taxonomy" id="34632"/>
    <lineage>
        <taxon>Eukaryota</taxon>
        <taxon>Metazoa</taxon>
        <taxon>Ecdysozoa</taxon>
        <taxon>Arthropoda</taxon>
        <taxon>Chelicerata</taxon>
        <taxon>Arachnida</taxon>
        <taxon>Acari</taxon>
        <taxon>Parasitiformes</taxon>
        <taxon>Ixodida</taxon>
        <taxon>Ixodoidea</taxon>
        <taxon>Ixodidae</taxon>
        <taxon>Rhipicephalinae</taxon>
        <taxon>Rhipicephalus</taxon>
        <taxon>Rhipicephalus</taxon>
    </lineage>
</organism>
<reference evidence="1" key="2">
    <citation type="submission" date="2021-09" db="EMBL/GenBank/DDBJ databases">
        <authorList>
            <person name="Jia N."/>
            <person name="Wang J."/>
            <person name="Shi W."/>
            <person name="Du L."/>
            <person name="Sun Y."/>
            <person name="Zhan W."/>
            <person name="Jiang J."/>
            <person name="Wang Q."/>
            <person name="Zhang B."/>
            <person name="Ji P."/>
            <person name="Sakyi L.B."/>
            <person name="Cui X."/>
            <person name="Yuan T."/>
            <person name="Jiang B."/>
            <person name="Yang W."/>
            <person name="Lam T.T.-Y."/>
            <person name="Chang Q."/>
            <person name="Ding S."/>
            <person name="Wang X."/>
            <person name="Zhu J."/>
            <person name="Ruan X."/>
            <person name="Zhao L."/>
            <person name="Wei J."/>
            <person name="Que T."/>
            <person name="Du C."/>
            <person name="Cheng J."/>
            <person name="Dai P."/>
            <person name="Han X."/>
            <person name="Huang E."/>
            <person name="Gao Y."/>
            <person name="Liu J."/>
            <person name="Shao H."/>
            <person name="Ye R."/>
            <person name="Li L."/>
            <person name="Wei W."/>
            <person name="Wang X."/>
            <person name="Wang C."/>
            <person name="Huo Q."/>
            <person name="Li W."/>
            <person name="Guo W."/>
            <person name="Chen H."/>
            <person name="Chen S."/>
            <person name="Zhou L."/>
            <person name="Zhou L."/>
            <person name="Ni X."/>
            <person name="Tian J."/>
            <person name="Zhou Y."/>
            <person name="Sheng Y."/>
            <person name="Liu T."/>
            <person name="Pan Y."/>
            <person name="Xia L."/>
            <person name="Li J."/>
            <person name="Zhao F."/>
            <person name="Cao W."/>
        </authorList>
    </citation>
    <scope>NUCLEOTIDE SEQUENCE</scope>
    <source>
        <strain evidence="1">Rsan-2018</strain>
        <tissue evidence="1">Larvae</tissue>
    </source>
</reference>
<comment type="caution">
    <text evidence="1">The sequence shown here is derived from an EMBL/GenBank/DDBJ whole genome shotgun (WGS) entry which is preliminary data.</text>
</comment>
<reference evidence="1" key="1">
    <citation type="journal article" date="2020" name="Cell">
        <title>Large-Scale Comparative Analyses of Tick Genomes Elucidate Their Genetic Diversity and Vector Capacities.</title>
        <authorList>
            <consortium name="Tick Genome and Microbiome Consortium (TIGMIC)"/>
            <person name="Jia N."/>
            <person name="Wang J."/>
            <person name="Shi W."/>
            <person name="Du L."/>
            <person name="Sun Y."/>
            <person name="Zhan W."/>
            <person name="Jiang J.F."/>
            <person name="Wang Q."/>
            <person name="Zhang B."/>
            <person name="Ji P."/>
            <person name="Bell-Sakyi L."/>
            <person name="Cui X.M."/>
            <person name="Yuan T.T."/>
            <person name="Jiang B.G."/>
            <person name="Yang W.F."/>
            <person name="Lam T.T."/>
            <person name="Chang Q.C."/>
            <person name="Ding S.J."/>
            <person name="Wang X.J."/>
            <person name="Zhu J.G."/>
            <person name="Ruan X.D."/>
            <person name="Zhao L."/>
            <person name="Wei J.T."/>
            <person name="Ye R.Z."/>
            <person name="Que T.C."/>
            <person name="Du C.H."/>
            <person name="Zhou Y.H."/>
            <person name="Cheng J.X."/>
            <person name="Dai P.F."/>
            <person name="Guo W.B."/>
            <person name="Han X.H."/>
            <person name="Huang E.J."/>
            <person name="Li L.F."/>
            <person name="Wei W."/>
            <person name="Gao Y.C."/>
            <person name="Liu J.Z."/>
            <person name="Shao H.Z."/>
            <person name="Wang X."/>
            <person name="Wang C.C."/>
            <person name="Yang T.C."/>
            <person name="Huo Q.B."/>
            <person name="Li W."/>
            <person name="Chen H.Y."/>
            <person name="Chen S.E."/>
            <person name="Zhou L.G."/>
            <person name="Ni X.B."/>
            <person name="Tian J.H."/>
            <person name="Sheng Y."/>
            <person name="Liu T."/>
            <person name="Pan Y.S."/>
            <person name="Xia L.Y."/>
            <person name="Li J."/>
            <person name="Zhao F."/>
            <person name="Cao W.C."/>
        </authorList>
    </citation>
    <scope>NUCLEOTIDE SEQUENCE</scope>
    <source>
        <strain evidence="1">Rsan-2018</strain>
    </source>
</reference>
<evidence type="ECO:0000313" key="2">
    <source>
        <dbReference type="Proteomes" id="UP000821837"/>
    </source>
</evidence>
<name>A0A9D4Q9L1_RHISA</name>
<evidence type="ECO:0000313" key="1">
    <source>
        <dbReference type="EMBL" id="KAH7972430.1"/>
    </source>
</evidence>
<accession>A0A9D4Q9L1</accession>
<protein>
    <submittedName>
        <fullName evidence="1">Uncharacterized protein</fullName>
    </submittedName>
</protein>
<dbReference type="Proteomes" id="UP000821837">
    <property type="component" value="Chromosome 11"/>
</dbReference>
<proteinExistence type="predicted"/>
<dbReference type="AlphaFoldDB" id="A0A9D4Q9L1"/>
<sequence>MGAAPEGPYRPREGERRRPRRLLELVVVAVDEGRCPRLLLQGGGCGGGNRPDVRGEKFPGLGRSGKGSWSSRLCKAVVAQSGASPTEGVGGTALERRGVGRQVEGEAVAPKCSASSLLRVSIIFLSPSKILRTIEFPHAIVVVLEID</sequence>
<dbReference type="EMBL" id="JABSTV010001247">
    <property type="protein sequence ID" value="KAH7972430.1"/>
    <property type="molecule type" value="Genomic_DNA"/>
</dbReference>